<comment type="caution">
    <text evidence="2">The sequence shown here is derived from an EMBL/GenBank/DDBJ whole genome shotgun (WGS) entry which is preliminary data.</text>
</comment>
<proteinExistence type="predicted"/>
<keyword evidence="3" id="KW-1185">Reference proteome</keyword>
<dbReference type="Proteomes" id="UP000276834">
    <property type="component" value="Unassembled WGS sequence"/>
</dbReference>
<evidence type="ECO:0000313" key="2">
    <source>
        <dbReference type="EMBL" id="RLV98462.1"/>
    </source>
</evidence>
<evidence type="ECO:0000313" key="3">
    <source>
        <dbReference type="Proteomes" id="UP000276834"/>
    </source>
</evidence>
<dbReference type="OrthoDB" id="9382581at2759"/>
<feature type="region of interest" description="Disordered" evidence="1">
    <location>
        <begin position="20"/>
        <end position="45"/>
    </location>
</feature>
<dbReference type="STRING" id="44316.ENSEGOP00005012805"/>
<reference evidence="2 3" key="1">
    <citation type="journal article" date="2018" name="Proc. R. Soc. B">
        <title>A non-coding region near Follistatin controls head colour polymorphism in the Gouldian finch.</title>
        <authorList>
            <person name="Toomey M.B."/>
            <person name="Marques C.I."/>
            <person name="Andrade P."/>
            <person name="Araujo P.M."/>
            <person name="Sabatino S."/>
            <person name="Gazda M.A."/>
            <person name="Afonso S."/>
            <person name="Lopes R.J."/>
            <person name="Corbo J.C."/>
            <person name="Carneiro M."/>
        </authorList>
    </citation>
    <scope>NUCLEOTIDE SEQUENCE [LARGE SCALE GENOMIC DNA]</scope>
    <source>
        <strain evidence="2">Red01</strain>
        <tissue evidence="2">Muscle</tissue>
    </source>
</reference>
<evidence type="ECO:0000256" key="1">
    <source>
        <dbReference type="SAM" id="MobiDB-lite"/>
    </source>
</evidence>
<feature type="region of interest" description="Disordered" evidence="1">
    <location>
        <begin position="95"/>
        <end position="122"/>
    </location>
</feature>
<protein>
    <submittedName>
        <fullName evidence="2">Uncharacterized protein</fullName>
    </submittedName>
</protein>
<feature type="compositionally biased region" description="Polar residues" evidence="1">
    <location>
        <begin position="95"/>
        <end position="107"/>
    </location>
</feature>
<feature type="compositionally biased region" description="Polar residues" evidence="1">
    <location>
        <begin position="20"/>
        <end position="30"/>
    </location>
</feature>
<feature type="non-terminal residue" evidence="2">
    <location>
        <position position="122"/>
    </location>
</feature>
<feature type="non-terminal residue" evidence="2">
    <location>
        <position position="1"/>
    </location>
</feature>
<name>A0A3L8S8X9_CHLGU</name>
<organism evidence="2 3">
    <name type="scientific">Chloebia gouldiae</name>
    <name type="common">Gouldian finch</name>
    <name type="synonym">Erythrura gouldiae</name>
    <dbReference type="NCBI Taxonomy" id="44316"/>
    <lineage>
        <taxon>Eukaryota</taxon>
        <taxon>Metazoa</taxon>
        <taxon>Chordata</taxon>
        <taxon>Craniata</taxon>
        <taxon>Vertebrata</taxon>
        <taxon>Euteleostomi</taxon>
        <taxon>Archelosauria</taxon>
        <taxon>Archosauria</taxon>
        <taxon>Dinosauria</taxon>
        <taxon>Saurischia</taxon>
        <taxon>Theropoda</taxon>
        <taxon>Coelurosauria</taxon>
        <taxon>Aves</taxon>
        <taxon>Neognathae</taxon>
        <taxon>Neoaves</taxon>
        <taxon>Telluraves</taxon>
        <taxon>Australaves</taxon>
        <taxon>Passeriformes</taxon>
        <taxon>Passeroidea</taxon>
        <taxon>Passeridae</taxon>
        <taxon>Chloebia</taxon>
    </lineage>
</organism>
<dbReference type="EMBL" id="QUSF01000041">
    <property type="protein sequence ID" value="RLV98462.1"/>
    <property type="molecule type" value="Genomic_DNA"/>
</dbReference>
<dbReference type="AlphaFoldDB" id="A0A3L8S8X9"/>
<accession>A0A3L8S8X9</accession>
<gene>
    <name evidence="2" type="ORF">DV515_00010780</name>
</gene>
<sequence>SDHSPAPIVHGPGAFWVARSPNSVPSKKQTLSALEEEEEASENGKFHEEYIYVPSDPSCETATVFSSAEPTANLVLVNSATVSTSTDVYTAPATGLSSNSAASTPASVITAPPPQTAVQPVI</sequence>